<dbReference type="AlphaFoldDB" id="A0A366HW88"/>
<accession>A0A366HW88</accession>
<gene>
    <name evidence="2" type="ORF">DES53_101554</name>
</gene>
<organism evidence="2 3">
    <name type="scientific">Roseimicrobium gellanilyticum</name>
    <dbReference type="NCBI Taxonomy" id="748857"/>
    <lineage>
        <taxon>Bacteria</taxon>
        <taxon>Pseudomonadati</taxon>
        <taxon>Verrucomicrobiota</taxon>
        <taxon>Verrucomicrobiia</taxon>
        <taxon>Verrucomicrobiales</taxon>
        <taxon>Verrucomicrobiaceae</taxon>
        <taxon>Roseimicrobium</taxon>
    </lineage>
</organism>
<dbReference type="RefSeq" id="WP_113956666.1">
    <property type="nucleotide sequence ID" value="NZ_QNRR01000001.1"/>
</dbReference>
<protein>
    <submittedName>
        <fullName evidence="2">Uncharacterized protein</fullName>
    </submittedName>
</protein>
<proteinExistence type="predicted"/>
<dbReference type="OrthoDB" id="3343588at2"/>
<keyword evidence="3" id="KW-1185">Reference proteome</keyword>
<feature type="region of interest" description="Disordered" evidence="1">
    <location>
        <begin position="74"/>
        <end position="99"/>
    </location>
</feature>
<comment type="caution">
    <text evidence="2">The sequence shown here is derived from an EMBL/GenBank/DDBJ whole genome shotgun (WGS) entry which is preliminary data.</text>
</comment>
<dbReference type="EMBL" id="QNRR01000001">
    <property type="protein sequence ID" value="RBP47755.1"/>
    <property type="molecule type" value="Genomic_DNA"/>
</dbReference>
<reference evidence="2 3" key="1">
    <citation type="submission" date="2018-06" db="EMBL/GenBank/DDBJ databases">
        <title>Genomic Encyclopedia of Type Strains, Phase IV (KMG-IV): sequencing the most valuable type-strain genomes for metagenomic binning, comparative biology and taxonomic classification.</title>
        <authorList>
            <person name="Goeker M."/>
        </authorList>
    </citation>
    <scope>NUCLEOTIDE SEQUENCE [LARGE SCALE GENOMIC DNA]</scope>
    <source>
        <strain evidence="2 3">DSM 25532</strain>
    </source>
</reference>
<sequence length="99" mass="10956">MDPQLHAQDNLAHAQWKVNFIRHLIQAHLRSSKKETTDWQGRHAAMLHRLASAEDEVNLSKQALEALNAISGSERIPPCADTIEPKAKPEAAPSGETET</sequence>
<dbReference type="Proteomes" id="UP000253426">
    <property type="component" value="Unassembled WGS sequence"/>
</dbReference>
<name>A0A366HW88_9BACT</name>
<evidence type="ECO:0000256" key="1">
    <source>
        <dbReference type="SAM" id="MobiDB-lite"/>
    </source>
</evidence>
<evidence type="ECO:0000313" key="2">
    <source>
        <dbReference type="EMBL" id="RBP47755.1"/>
    </source>
</evidence>
<evidence type="ECO:0000313" key="3">
    <source>
        <dbReference type="Proteomes" id="UP000253426"/>
    </source>
</evidence>